<dbReference type="InterPro" id="IPR050330">
    <property type="entry name" value="Bact_OuterMem_StrucFunc"/>
</dbReference>
<evidence type="ECO:0000313" key="7">
    <source>
        <dbReference type="EMBL" id="BCG45549.1"/>
    </source>
</evidence>
<accession>A0A6S6LVL8</accession>
<dbReference type="PANTHER" id="PTHR30329">
    <property type="entry name" value="STATOR ELEMENT OF FLAGELLAR MOTOR COMPLEX"/>
    <property type="match status" value="1"/>
</dbReference>
<sequence>MFKKVAIAAVLSLMVSGVAHAGLDALKGLGKEAGKSVAASAKEGALSAVTKKLKKVQNEKGPIKFKTGKAEIDPSCDKTMTAIAAIMTDYPGFHVQVDGHTDNVGKPEANQKLSQDRADAVVKYLVDKKGVDAKRLSAKGFGDSQPIANNKTKAGQAKNRRVDFTVTKM</sequence>
<reference evidence="7 8" key="1">
    <citation type="submission" date="2020-06" db="EMBL/GenBank/DDBJ databases">
        <title>Interaction of electrochemicaly active bacteria, Geobacter bremensis R4 on different carbon anode.</title>
        <authorList>
            <person name="Meng L."/>
            <person name="Yoshida N."/>
        </authorList>
    </citation>
    <scope>NUCLEOTIDE SEQUENCE [LARGE SCALE GENOMIC DNA]</scope>
    <source>
        <strain evidence="7 8">R4</strain>
    </source>
</reference>
<dbReference type="Proteomes" id="UP000515472">
    <property type="component" value="Chromosome"/>
</dbReference>
<dbReference type="PROSITE" id="PS51123">
    <property type="entry name" value="OMPA_2"/>
    <property type="match status" value="1"/>
</dbReference>
<dbReference type="InterPro" id="IPR006664">
    <property type="entry name" value="OMP_bac"/>
</dbReference>
<evidence type="ECO:0000259" key="6">
    <source>
        <dbReference type="PROSITE" id="PS51123"/>
    </source>
</evidence>
<comment type="subcellular location">
    <subcellularLocation>
        <location evidence="1">Cell outer membrane</location>
    </subcellularLocation>
</comment>
<evidence type="ECO:0000313" key="8">
    <source>
        <dbReference type="Proteomes" id="UP000515472"/>
    </source>
</evidence>
<dbReference type="InterPro" id="IPR036737">
    <property type="entry name" value="OmpA-like_sf"/>
</dbReference>
<dbReference type="PANTHER" id="PTHR30329:SF21">
    <property type="entry name" value="LIPOPROTEIN YIAD-RELATED"/>
    <property type="match status" value="1"/>
</dbReference>
<feature type="domain" description="OmpA-like" evidence="6">
    <location>
        <begin position="52"/>
        <end position="169"/>
    </location>
</feature>
<organism evidence="7 8">
    <name type="scientific">Citrifermentans bremense</name>
    <dbReference type="NCBI Taxonomy" id="60035"/>
    <lineage>
        <taxon>Bacteria</taxon>
        <taxon>Pseudomonadati</taxon>
        <taxon>Thermodesulfobacteriota</taxon>
        <taxon>Desulfuromonadia</taxon>
        <taxon>Geobacterales</taxon>
        <taxon>Geobacteraceae</taxon>
        <taxon>Citrifermentans</taxon>
    </lineage>
</organism>
<dbReference type="PROSITE" id="PS01068">
    <property type="entry name" value="OMPA_1"/>
    <property type="match status" value="1"/>
</dbReference>
<name>A0A6S6LVL8_9BACT</name>
<dbReference type="AlphaFoldDB" id="A0A6S6LVL8"/>
<dbReference type="Pfam" id="PF00691">
    <property type="entry name" value="OmpA"/>
    <property type="match status" value="1"/>
</dbReference>
<dbReference type="InterPro" id="IPR006690">
    <property type="entry name" value="OMPA-like_CS"/>
</dbReference>
<keyword evidence="2 4" id="KW-0472">Membrane</keyword>
<proteinExistence type="predicted"/>
<keyword evidence="8" id="KW-1185">Reference proteome</keyword>
<evidence type="ECO:0000256" key="3">
    <source>
        <dbReference type="ARBA" id="ARBA00023237"/>
    </source>
</evidence>
<dbReference type="GO" id="GO:0009279">
    <property type="term" value="C:cell outer membrane"/>
    <property type="evidence" value="ECO:0007669"/>
    <property type="project" value="UniProtKB-SubCell"/>
</dbReference>
<evidence type="ECO:0000256" key="4">
    <source>
        <dbReference type="PROSITE-ProRule" id="PRU00473"/>
    </source>
</evidence>
<evidence type="ECO:0000256" key="5">
    <source>
        <dbReference type="SAM" id="SignalP"/>
    </source>
</evidence>
<dbReference type="SUPFAM" id="SSF103088">
    <property type="entry name" value="OmpA-like"/>
    <property type="match status" value="1"/>
</dbReference>
<keyword evidence="3" id="KW-0998">Cell outer membrane</keyword>
<protein>
    <submittedName>
        <fullName evidence="7">Outer membrane protein</fullName>
    </submittedName>
</protein>
<gene>
    <name evidence="7" type="ORF">GEOBRER4_n0306</name>
</gene>
<dbReference type="PRINTS" id="PR01021">
    <property type="entry name" value="OMPADOMAIN"/>
</dbReference>
<feature type="signal peptide" evidence="5">
    <location>
        <begin position="1"/>
        <end position="21"/>
    </location>
</feature>
<dbReference type="EMBL" id="AP023213">
    <property type="protein sequence ID" value="BCG45549.1"/>
    <property type="molecule type" value="Genomic_DNA"/>
</dbReference>
<dbReference type="CDD" id="cd07185">
    <property type="entry name" value="OmpA_C-like"/>
    <property type="match status" value="1"/>
</dbReference>
<evidence type="ECO:0000256" key="1">
    <source>
        <dbReference type="ARBA" id="ARBA00004442"/>
    </source>
</evidence>
<dbReference type="InterPro" id="IPR006665">
    <property type="entry name" value="OmpA-like"/>
</dbReference>
<dbReference type="Gene3D" id="3.30.1330.60">
    <property type="entry name" value="OmpA-like domain"/>
    <property type="match status" value="1"/>
</dbReference>
<feature type="chain" id="PRO_5028139727" evidence="5">
    <location>
        <begin position="22"/>
        <end position="169"/>
    </location>
</feature>
<dbReference type="RefSeq" id="WP_085814190.1">
    <property type="nucleotide sequence ID" value="NZ_AP023213.1"/>
</dbReference>
<evidence type="ECO:0000256" key="2">
    <source>
        <dbReference type="ARBA" id="ARBA00023136"/>
    </source>
</evidence>
<keyword evidence="5" id="KW-0732">Signal</keyword>
<dbReference type="KEGG" id="gbn:GEOBRER4_02990"/>